<organism evidence="1">
    <name type="scientific">Clostridioides difficile</name>
    <name type="common">Peptoclostridium difficile</name>
    <dbReference type="NCBI Taxonomy" id="1496"/>
    <lineage>
        <taxon>Bacteria</taxon>
        <taxon>Bacillati</taxon>
        <taxon>Bacillota</taxon>
        <taxon>Clostridia</taxon>
        <taxon>Peptostreptococcales</taxon>
        <taxon>Peptostreptococcaceae</taxon>
        <taxon>Clostridioides</taxon>
    </lineage>
</organism>
<evidence type="ECO:0000313" key="1">
    <source>
        <dbReference type="EMBL" id="CDT76283.1"/>
    </source>
</evidence>
<proteinExistence type="predicted"/>
<accession>A0A069B1Z5</accession>
<name>A0A069B1Z5_CLODI</name>
<sequence>MSNPLFFKWKGTVYLVKLSAIAYSVCRPNTLPHPIRNRANRLN</sequence>
<reference evidence="1" key="1">
    <citation type="submission" date="2014-07" db="EMBL/GenBank/DDBJ databases">
        <authorList>
            <person name="Monot Marc"/>
        </authorList>
    </citation>
    <scope>NUCLEOTIDE SEQUENCE</scope>
    <source>
        <strain evidence="1">7032989</strain>
    </source>
</reference>
<protein>
    <submittedName>
        <fullName evidence="1">Uncharacterized protein</fullName>
    </submittedName>
</protein>
<gene>
    <name evidence="1" type="ORF">BN1095_7390001</name>
</gene>
<dbReference type="AlphaFoldDB" id="A0A069B1Z5"/>
<dbReference type="EMBL" id="LK933448">
    <property type="protein sequence ID" value="CDT76283.1"/>
    <property type="molecule type" value="Genomic_DNA"/>
</dbReference>